<feature type="chain" id="PRO_5004626313" evidence="3">
    <location>
        <begin position="24"/>
        <end position="438"/>
    </location>
</feature>
<dbReference type="eggNOG" id="COG1538">
    <property type="taxonomic scope" value="Bacteria"/>
</dbReference>
<accession>U2FVE7</accession>
<evidence type="ECO:0000313" key="5">
    <source>
        <dbReference type="Proteomes" id="UP000006242"/>
    </source>
</evidence>
<dbReference type="OrthoDB" id="9791261at2"/>
<dbReference type="SUPFAM" id="SSF56954">
    <property type="entry name" value="Outer membrane efflux proteins (OEP)"/>
    <property type="match status" value="1"/>
</dbReference>
<dbReference type="STRING" id="1033802.SSPSH_001059"/>
<keyword evidence="5" id="KW-1185">Reference proteome</keyword>
<gene>
    <name evidence="4" type="primary">czcC</name>
    <name evidence="4" type="ORF">SSPSH_001059</name>
</gene>
<evidence type="ECO:0000256" key="3">
    <source>
        <dbReference type="SAM" id="SignalP"/>
    </source>
</evidence>
<dbReference type="PANTHER" id="PTHR30203:SF24">
    <property type="entry name" value="BLR4935 PROTEIN"/>
    <property type="match status" value="1"/>
</dbReference>
<evidence type="ECO:0000256" key="1">
    <source>
        <dbReference type="ARBA" id="ARBA00007613"/>
    </source>
</evidence>
<dbReference type="Pfam" id="PF02321">
    <property type="entry name" value="OEP"/>
    <property type="match status" value="1"/>
</dbReference>
<dbReference type="RefSeq" id="WP_006911906.1">
    <property type="nucleotide sequence ID" value="NZ_AFNV02000006.1"/>
</dbReference>
<sequence>MNIGIRRITCVMGLVFWCVSASAAPDANPSARPLTFSDAISRALDRNPGLRVFAYRQRALGGRRDTAALRPAPELQFELQDFGGTGSARGFDRAEATLALSQVIELGGKGDARVGVVDARQRAVAIQEKAQELDVLAAVARRFYAVAAADERLAVAKRASELARDAMTGVNRRVNAARAPRAEAARAKAALARAQLNRANAERELEIARLRLAALWNMPEPDFKKVRADLYAVGAPGDFDVLAERIQANPDFLQFTAESRIRQAELRLAQSQAHSNIRLRAGVKRLEDTGDTALIFGASVPLFSASRAQGAIAEAEARGEAVGAERRAMLLDTRARLFSLYQARAQAIETVATLQDQIIPQQEQALSEIRRGYDRGRYSYLERVTARGELIDAERALIDAAERAHRLRADIESLTAEPLPGGDGRIEFNSNIQYPESP</sequence>
<dbReference type="InterPro" id="IPR010131">
    <property type="entry name" value="MdtP/NodT-like"/>
</dbReference>
<name>U2FVE7_9GAMM</name>
<feature type="coiled-coil region" evidence="2">
    <location>
        <begin position="390"/>
        <end position="417"/>
    </location>
</feature>
<feature type="coiled-coil region" evidence="2">
    <location>
        <begin position="182"/>
        <end position="213"/>
    </location>
</feature>
<keyword evidence="2" id="KW-0175">Coiled coil</keyword>
<organism evidence="4 5">
    <name type="scientific">Salinisphaera shabanensis E1L3A</name>
    <dbReference type="NCBI Taxonomy" id="1033802"/>
    <lineage>
        <taxon>Bacteria</taxon>
        <taxon>Pseudomonadati</taxon>
        <taxon>Pseudomonadota</taxon>
        <taxon>Gammaproteobacteria</taxon>
        <taxon>Salinisphaerales</taxon>
        <taxon>Salinisphaeraceae</taxon>
        <taxon>Salinisphaera</taxon>
    </lineage>
</organism>
<reference evidence="4 5" key="1">
    <citation type="journal article" date="2011" name="J. Bacteriol.">
        <title>Genome sequence of Salinisphaera shabanensis, a gammaproteobacterium from the harsh, variable environment of the brine-seawater interface of the Shaban Deep in the Red Sea.</title>
        <authorList>
            <person name="Antunes A."/>
            <person name="Alam I."/>
            <person name="Bajic V.B."/>
            <person name="Stingl U."/>
        </authorList>
    </citation>
    <scope>NUCLEOTIDE SEQUENCE [LARGE SCALE GENOMIC DNA]</scope>
    <source>
        <strain evidence="4 5">E1L3A</strain>
    </source>
</reference>
<keyword evidence="3" id="KW-0732">Signal</keyword>
<dbReference type="EMBL" id="AFNV02000006">
    <property type="protein sequence ID" value="ERJ19894.1"/>
    <property type="molecule type" value="Genomic_DNA"/>
</dbReference>
<protein>
    <submittedName>
        <fullName evidence="4">Cation efflux system protein</fullName>
    </submittedName>
</protein>
<dbReference type="Proteomes" id="UP000006242">
    <property type="component" value="Unassembled WGS sequence"/>
</dbReference>
<dbReference type="InterPro" id="IPR003423">
    <property type="entry name" value="OMP_efflux"/>
</dbReference>
<dbReference type="Gene3D" id="1.20.1600.10">
    <property type="entry name" value="Outer membrane efflux proteins (OEP)"/>
    <property type="match status" value="1"/>
</dbReference>
<comment type="caution">
    <text evidence="4">The sequence shown here is derived from an EMBL/GenBank/DDBJ whole genome shotgun (WGS) entry which is preliminary data.</text>
</comment>
<dbReference type="GO" id="GO:0015562">
    <property type="term" value="F:efflux transmembrane transporter activity"/>
    <property type="evidence" value="ECO:0007669"/>
    <property type="project" value="InterPro"/>
</dbReference>
<dbReference type="PANTHER" id="PTHR30203">
    <property type="entry name" value="OUTER MEMBRANE CATION EFFLUX PROTEIN"/>
    <property type="match status" value="1"/>
</dbReference>
<evidence type="ECO:0000313" key="4">
    <source>
        <dbReference type="EMBL" id="ERJ19894.1"/>
    </source>
</evidence>
<evidence type="ECO:0000256" key="2">
    <source>
        <dbReference type="SAM" id="Coils"/>
    </source>
</evidence>
<reference evidence="4 5" key="2">
    <citation type="journal article" date="2013" name="PLoS ONE">
        <title>INDIGO - INtegrated Data Warehouse of MIcrobial GenOmes with Examples from the Red Sea Extremophiles.</title>
        <authorList>
            <person name="Alam I."/>
            <person name="Antunes A."/>
            <person name="Kamau A.A."/>
            <person name="Ba Alawi W."/>
            <person name="Kalkatawi M."/>
            <person name="Stingl U."/>
            <person name="Bajic V.B."/>
        </authorList>
    </citation>
    <scope>NUCLEOTIDE SEQUENCE [LARGE SCALE GENOMIC DNA]</scope>
    <source>
        <strain evidence="4 5">E1L3A</strain>
    </source>
</reference>
<dbReference type="AlphaFoldDB" id="U2FVE7"/>
<feature type="signal peptide" evidence="3">
    <location>
        <begin position="1"/>
        <end position="23"/>
    </location>
</feature>
<comment type="similarity">
    <text evidence="1">Belongs to the outer membrane factor (OMF) (TC 1.B.17) family.</text>
</comment>
<proteinExistence type="inferred from homology"/>